<dbReference type="EMBL" id="CAJOBB010014898">
    <property type="protein sequence ID" value="CAF4310256.1"/>
    <property type="molecule type" value="Genomic_DNA"/>
</dbReference>
<reference evidence="2" key="1">
    <citation type="submission" date="2021-02" db="EMBL/GenBank/DDBJ databases">
        <authorList>
            <person name="Nowell W R."/>
        </authorList>
    </citation>
    <scope>NUCLEOTIDE SEQUENCE</scope>
</reference>
<evidence type="ECO:0000313" key="1">
    <source>
        <dbReference type="EMBL" id="CAF1504883.1"/>
    </source>
</evidence>
<dbReference type="EMBL" id="CAJNOE010003666">
    <property type="protein sequence ID" value="CAF1504883.1"/>
    <property type="molecule type" value="Genomic_DNA"/>
</dbReference>
<dbReference type="Proteomes" id="UP000663860">
    <property type="component" value="Unassembled WGS sequence"/>
</dbReference>
<dbReference type="Proteomes" id="UP000663868">
    <property type="component" value="Unassembled WGS sequence"/>
</dbReference>
<accession>A0A820IDE6</accession>
<protein>
    <submittedName>
        <fullName evidence="2">Uncharacterized protein</fullName>
    </submittedName>
</protein>
<gene>
    <name evidence="1" type="ORF">IZO911_LOCUS45185</name>
    <name evidence="2" type="ORF">KXQ929_LOCUS46035</name>
</gene>
<evidence type="ECO:0000313" key="3">
    <source>
        <dbReference type="Proteomes" id="UP000663868"/>
    </source>
</evidence>
<proteinExistence type="predicted"/>
<sequence>PLVILPNLAVLNQTALSNLIKFDNDYTKFLNQANVSLKLYWVISSIM</sequence>
<name>A0A820IDE6_9BILA</name>
<evidence type="ECO:0000313" key="2">
    <source>
        <dbReference type="EMBL" id="CAF4310256.1"/>
    </source>
</evidence>
<comment type="caution">
    <text evidence="2">The sequence shown here is derived from an EMBL/GenBank/DDBJ whole genome shotgun (WGS) entry which is preliminary data.</text>
</comment>
<feature type="non-terminal residue" evidence="2">
    <location>
        <position position="1"/>
    </location>
</feature>
<dbReference type="AlphaFoldDB" id="A0A820IDE6"/>
<organism evidence="2 3">
    <name type="scientific">Adineta steineri</name>
    <dbReference type="NCBI Taxonomy" id="433720"/>
    <lineage>
        <taxon>Eukaryota</taxon>
        <taxon>Metazoa</taxon>
        <taxon>Spiralia</taxon>
        <taxon>Gnathifera</taxon>
        <taxon>Rotifera</taxon>
        <taxon>Eurotatoria</taxon>
        <taxon>Bdelloidea</taxon>
        <taxon>Adinetida</taxon>
        <taxon>Adinetidae</taxon>
        <taxon>Adineta</taxon>
    </lineage>
</organism>